<dbReference type="AlphaFoldDB" id="A0A1K0J9L4"/>
<keyword evidence="3" id="KW-0675">Receptor</keyword>
<feature type="chain" id="PRO_5011978358" evidence="2">
    <location>
        <begin position="28"/>
        <end position="327"/>
    </location>
</feature>
<reference evidence="3" key="1">
    <citation type="submission" date="2016-09" db="EMBL/GenBank/DDBJ databases">
        <authorList>
            <person name="Capua I."/>
            <person name="De Benedictis P."/>
            <person name="Joannis T."/>
            <person name="Lombin L.H."/>
            <person name="Cattoli G."/>
        </authorList>
    </citation>
    <scope>NUCLEOTIDE SEQUENCE</scope>
    <source>
        <strain evidence="3">B9</strain>
    </source>
</reference>
<dbReference type="RefSeq" id="WP_340522210.1">
    <property type="nucleotide sequence ID" value="NZ_FMSH01000104.1"/>
</dbReference>
<dbReference type="PANTHER" id="PTHR42928:SF5">
    <property type="entry name" value="BLR1237 PROTEIN"/>
    <property type="match status" value="1"/>
</dbReference>
<keyword evidence="2" id="KW-0732">Signal</keyword>
<evidence type="ECO:0000256" key="2">
    <source>
        <dbReference type="SAM" id="SignalP"/>
    </source>
</evidence>
<sequence length="327" mass="34249">MRCKAVLQMLLAATLAAAAIGSGTALAQEPASGTVRLLVGYPPGGTVDLIARGLADKLKVSLGTTVIVDNRPGAGGRIAAEILRNSPPDGRTVLVTPGTVTVIAPLTFRKLRYDPAVDFTPVAHIANAQLALSTGASSPYKTLPEFVGWMRQNPAKASFGTSAAGSQLHFLGLMLAKAIQVDMTHIPYKGGAALMSDEIGGQVPAGIDALPDTYEFHKAGKIRILATSGAERAPYAPDVPTFREQGYPGIEGMAWFGAYMHAKTPKPVVEQIGRAMIEAVRQPDLRDKLTKTGLEPTGLDAAAFAAVIAADRARWKPIVEASGFVAD</sequence>
<evidence type="ECO:0000256" key="1">
    <source>
        <dbReference type="ARBA" id="ARBA00006987"/>
    </source>
</evidence>
<dbReference type="Gene3D" id="3.40.190.150">
    <property type="entry name" value="Bordetella uptake gene, domain 1"/>
    <property type="match status" value="1"/>
</dbReference>
<dbReference type="PANTHER" id="PTHR42928">
    <property type="entry name" value="TRICARBOXYLATE-BINDING PROTEIN"/>
    <property type="match status" value="1"/>
</dbReference>
<dbReference type="CDD" id="cd13579">
    <property type="entry name" value="PBP2_Bug_NagM"/>
    <property type="match status" value="1"/>
</dbReference>
<protein>
    <submittedName>
        <fullName evidence="3">Extra-cytoplasmic solute receptor</fullName>
    </submittedName>
</protein>
<comment type="similarity">
    <text evidence="1">Belongs to the UPF0065 (bug) family.</text>
</comment>
<dbReference type="Gene3D" id="3.40.190.10">
    <property type="entry name" value="Periplasmic binding protein-like II"/>
    <property type="match status" value="1"/>
</dbReference>
<dbReference type="EMBL" id="FMSH01000104">
    <property type="protein sequence ID" value="SCU74616.1"/>
    <property type="molecule type" value="Genomic_DNA"/>
</dbReference>
<dbReference type="InterPro" id="IPR042100">
    <property type="entry name" value="Bug_dom1"/>
</dbReference>
<accession>A0A1K0J9L4</accession>
<name>A0A1K0J9L4_CUPNE</name>
<evidence type="ECO:0000313" key="3">
    <source>
        <dbReference type="EMBL" id="SCU74616.1"/>
    </source>
</evidence>
<gene>
    <name evidence="3" type="ORF">CNECB9_1920011</name>
</gene>
<organism evidence="3">
    <name type="scientific">Cupriavidus necator</name>
    <name type="common">Alcaligenes eutrophus</name>
    <name type="synonym">Ralstonia eutropha</name>
    <dbReference type="NCBI Taxonomy" id="106590"/>
    <lineage>
        <taxon>Bacteria</taxon>
        <taxon>Pseudomonadati</taxon>
        <taxon>Pseudomonadota</taxon>
        <taxon>Betaproteobacteria</taxon>
        <taxon>Burkholderiales</taxon>
        <taxon>Burkholderiaceae</taxon>
        <taxon>Cupriavidus</taxon>
    </lineage>
</organism>
<dbReference type="SUPFAM" id="SSF53850">
    <property type="entry name" value="Periplasmic binding protein-like II"/>
    <property type="match status" value="1"/>
</dbReference>
<dbReference type="Pfam" id="PF03401">
    <property type="entry name" value="TctC"/>
    <property type="match status" value="1"/>
</dbReference>
<proteinExistence type="inferred from homology"/>
<feature type="signal peptide" evidence="2">
    <location>
        <begin position="1"/>
        <end position="27"/>
    </location>
</feature>
<dbReference type="PIRSF" id="PIRSF017082">
    <property type="entry name" value="YflP"/>
    <property type="match status" value="1"/>
</dbReference>
<dbReference type="InterPro" id="IPR005064">
    <property type="entry name" value="BUG"/>
</dbReference>